<evidence type="ECO:0000313" key="8">
    <source>
        <dbReference type="Proteomes" id="UP001161405"/>
    </source>
</evidence>
<evidence type="ECO:0000256" key="3">
    <source>
        <dbReference type="ARBA" id="ARBA00022723"/>
    </source>
</evidence>
<comment type="cofactor">
    <cofactor evidence="6">
        <name>[2Fe-2S] cluster</name>
        <dbReference type="ChEBI" id="CHEBI:190135"/>
    </cofactor>
</comment>
<dbReference type="Gene3D" id="3.40.30.10">
    <property type="entry name" value="Glutaredoxin"/>
    <property type="match status" value="1"/>
</dbReference>
<accession>A0ABQ5UUQ0</accession>
<gene>
    <name evidence="7" type="ORF">GCM10007879_32500</name>
</gene>
<dbReference type="Proteomes" id="UP001161405">
    <property type="component" value="Unassembled WGS sequence"/>
</dbReference>
<dbReference type="InterPro" id="IPR036249">
    <property type="entry name" value="Thioredoxin-like_sf"/>
</dbReference>
<dbReference type="InterPro" id="IPR002023">
    <property type="entry name" value="NuoE-like"/>
</dbReference>
<dbReference type="SUPFAM" id="SSF52833">
    <property type="entry name" value="Thioredoxin-like"/>
    <property type="match status" value="1"/>
</dbReference>
<dbReference type="Gene3D" id="1.10.10.1590">
    <property type="entry name" value="NADH-quinone oxidoreductase subunit E"/>
    <property type="match status" value="1"/>
</dbReference>
<protein>
    <submittedName>
        <fullName evidence="7">Formate dehydrogenase subunit gamma</fullName>
    </submittedName>
</protein>
<comment type="similarity">
    <text evidence="1">Belongs to the complex I 24 kDa subunit family.</text>
</comment>
<evidence type="ECO:0000256" key="4">
    <source>
        <dbReference type="ARBA" id="ARBA00023004"/>
    </source>
</evidence>
<name>A0ABQ5UUQ0_9HYPH</name>
<dbReference type="InterPro" id="IPR041921">
    <property type="entry name" value="NuoE_N"/>
</dbReference>
<dbReference type="PIRSF" id="PIRSF000216">
    <property type="entry name" value="NADH_DH_24kDa"/>
    <property type="match status" value="1"/>
</dbReference>
<evidence type="ECO:0000256" key="5">
    <source>
        <dbReference type="ARBA" id="ARBA00023014"/>
    </source>
</evidence>
<keyword evidence="4" id="KW-0408">Iron</keyword>
<reference evidence="7" key="1">
    <citation type="journal article" date="2014" name="Int. J. Syst. Evol. Microbiol.">
        <title>Complete genome of a new Firmicutes species belonging to the dominant human colonic microbiota ('Ruminococcus bicirculans') reveals two chromosomes and a selective capacity to utilize plant glucans.</title>
        <authorList>
            <consortium name="NISC Comparative Sequencing Program"/>
            <person name="Wegmann U."/>
            <person name="Louis P."/>
            <person name="Goesmann A."/>
            <person name="Henrissat B."/>
            <person name="Duncan S.H."/>
            <person name="Flint H.J."/>
        </authorList>
    </citation>
    <scope>NUCLEOTIDE SEQUENCE</scope>
    <source>
        <strain evidence="7">NBRC 107169</strain>
    </source>
</reference>
<keyword evidence="3" id="KW-0479">Metal-binding</keyword>
<proteinExistence type="inferred from homology"/>
<dbReference type="PANTHER" id="PTHR43342">
    <property type="entry name" value="NADH-QUINONE OXIDOREDUCTASE, E SUBUNIT"/>
    <property type="match status" value="1"/>
</dbReference>
<comment type="caution">
    <text evidence="7">The sequence shown here is derived from an EMBL/GenBank/DDBJ whole genome shotgun (WGS) entry which is preliminary data.</text>
</comment>
<dbReference type="InterPro" id="IPR028431">
    <property type="entry name" value="NADP_DH_HndA-like"/>
</dbReference>
<dbReference type="PANTHER" id="PTHR43342:SF1">
    <property type="entry name" value="BIFURCATING [FEFE] HYDROGENASE GAMMA SUBUNIT"/>
    <property type="match status" value="1"/>
</dbReference>
<evidence type="ECO:0000256" key="1">
    <source>
        <dbReference type="ARBA" id="ARBA00010643"/>
    </source>
</evidence>
<evidence type="ECO:0000256" key="6">
    <source>
        <dbReference type="ARBA" id="ARBA00034078"/>
    </source>
</evidence>
<dbReference type="EMBL" id="BSNI01000002">
    <property type="protein sequence ID" value="GLQ19001.1"/>
    <property type="molecule type" value="Genomic_DNA"/>
</dbReference>
<sequence>MLDLDASLGERLGMEKIIEEALSGHVGETGGLITGLRHVQERCGFVPGETVRIAAELFNISQAEVRGVISFYADFRDAKPGQHHVRLCVAEACQSVGARAIEADLQDRFAVKMGETDAAEFITIEPVYCLGLCSCAPAAEVDGKLIARVDGQRIADEVSS</sequence>
<keyword evidence="2" id="KW-0001">2Fe-2S</keyword>
<organism evidence="7 8">
    <name type="scientific">Maritalea porphyrae</name>
    <dbReference type="NCBI Taxonomy" id="880732"/>
    <lineage>
        <taxon>Bacteria</taxon>
        <taxon>Pseudomonadati</taxon>
        <taxon>Pseudomonadota</taxon>
        <taxon>Alphaproteobacteria</taxon>
        <taxon>Hyphomicrobiales</taxon>
        <taxon>Devosiaceae</taxon>
        <taxon>Maritalea</taxon>
    </lineage>
</organism>
<evidence type="ECO:0000256" key="2">
    <source>
        <dbReference type="ARBA" id="ARBA00022714"/>
    </source>
</evidence>
<reference evidence="7" key="2">
    <citation type="submission" date="2023-01" db="EMBL/GenBank/DDBJ databases">
        <title>Draft genome sequence of Maritalea porphyrae strain NBRC 107169.</title>
        <authorList>
            <person name="Sun Q."/>
            <person name="Mori K."/>
        </authorList>
    </citation>
    <scope>NUCLEOTIDE SEQUENCE</scope>
    <source>
        <strain evidence="7">NBRC 107169</strain>
    </source>
</reference>
<evidence type="ECO:0000313" key="7">
    <source>
        <dbReference type="EMBL" id="GLQ19001.1"/>
    </source>
</evidence>
<keyword evidence="8" id="KW-1185">Reference proteome</keyword>
<dbReference type="Pfam" id="PF01257">
    <property type="entry name" value="2Fe-2S_thioredx"/>
    <property type="match status" value="1"/>
</dbReference>
<keyword evidence="5" id="KW-0411">Iron-sulfur</keyword>